<evidence type="ECO:0000313" key="2">
    <source>
        <dbReference type="Proteomes" id="UP000236318"/>
    </source>
</evidence>
<evidence type="ECO:0000313" key="1">
    <source>
        <dbReference type="EMBL" id="SOX52567.1"/>
    </source>
</evidence>
<dbReference type="Proteomes" id="UP000236318">
    <property type="component" value="Unassembled WGS sequence"/>
</dbReference>
<gene>
    <name evidence="1" type="ORF">MAAFP003_1233</name>
</gene>
<protein>
    <submittedName>
        <fullName evidence="1">Uncharacterized protein</fullName>
    </submittedName>
</protein>
<keyword evidence="2" id="KW-1185">Reference proteome</keyword>
<name>A0A2K4Y740_9MYCO</name>
<dbReference type="EMBL" id="FXEG02000002">
    <property type="protein sequence ID" value="SOX52567.1"/>
    <property type="molecule type" value="Genomic_DNA"/>
</dbReference>
<dbReference type="AlphaFoldDB" id="A0A2K4Y740"/>
<reference evidence="1" key="1">
    <citation type="submission" date="2018-01" db="EMBL/GenBank/DDBJ databases">
        <authorList>
            <consortium name="Urmite Genomes"/>
        </authorList>
    </citation>
    <scope>NUCLEOTIDE SEQUENCE [LARGE SCALE GENOMIC DNA]</scope>
    <source>
        <strain evidence="1">AFP003</strain>
    </source>
</reference>
<sequence>VEMIYRCESCGGHVFRGDGYIHTTATGWAIHHRGCFDFAKCYCIAVPRHWSDLLTARHYYAEHKSTA</sequence>
<organism evidence="1 2">
    <name type="scientific">Mycobacterium ahvazicum</name>
    <dbReference type="NCBI Taxonomy" id="1964395"/>
    <lineage>
        <taxon>Bacteria</taxon>
        <taxon>Bacillati</taxon>
        <taxon>Actinomycetota</taxon>
        <taxon>Actinomycetes</taxon>
        <taxon>Mycobacteriales</taxon>
        <taxon>Mycobacteriaceae</taxon>
        <taxon>Mycobacterium</taxon>
        <taxon>Mycobacterium simiae complex</taxon>
    </lineage>
</organism>
<feature type="non-terminal residue" evidence="1">
    <location>
        <position position="1"/>
    </location>
</feature>
<accession>A0A2K4Y740</accession>
<comment type="caution">
    <text evidence="1">The sequence shown here is derived from an EMBL/GenBank/DDBJ whole genome shotgun (WGS) entry which is preliminary data.</text>
</comment>
<proteinExistence type="predicted"/>